<reference evidence="2" key="1">
    <citation type="journal article" date="2013" name="Genetics">
        <title>The draft genome and transcriptome of Panagrellus redivivus are shaped by the harsh demands of a free-living lifestyle.</title>
        <authorList>
            <person name="Srinivasan J."/>
            <person name="Dillman A.R."/>
            <person name="Macchietto M.G."/>
            <person name="Heikkinen L."/>
            <person name="Lakso M."/>
            <person name="Fracchia K.M."/>
            <person name="Antoshechkin I."/>
            <person name="Mortazavi A."/>
            <person name="Wong G."/>
            <person name="Sternberg P.W."/>
        </authorList>
    </citation>
    <scope>NUCLEOTIDE SEQUENCE [LARGE SCALE GENOMIC DNA]</scope>
    <source>
        <strain evidence="2">MT8872</strain>
    </source>
</reference>
<name>A0A7E4V3I8_PANRE</name>
<keyword evidence="1" id="KW-0732">Signal</keyword>
<dbReference type="Proteomes" id="UP000492821">
    <property type="component" value="Unassembled WGS sequence"/>
</dbReference>
<organism evidence="2 3">
    <name type="scientific">Panagrellus redivivus</name>
    <name type="common">Microworm</name>
    <dbReference type="NCBI Taxonomy" id="6233"/>
    <lineage>
        <taxon>Eukaryota</taxon>
        <taxon>Metazoa</taxon>
        <taxon>Ecdysozoa</taxon>
        <taxon>Nematoda</taxon>
        <taxon>Chromadorea</taxon>
        <taxon>Rhabditida</taxon>
        <taxon>Tylenchina</taxon>
        <taxon>Panagrolaimomorpha</taxon>
        <taxon>Panagrolaimoidea</taxon>
        <taxon>Panagrolaimidae</taxon>
        <taxon>Panagrellus</taxon>
    </lineage>
</organism>
<evidence type="ECO:0000313" key="2">
    <source>
        <dbReference type="Proteomes" id="UP000492821"/>
    </source>
</evidence>
<protein>
    <submittedName>
        <fullName evidence="3">Uncharacterized protein</fullName>
    </submittedName>
</protein>
<evidence type="ECO:0000313" key="3">
    <source>
        <dbReference type="WBParaSite" id="Pan_g16119.t1"/>
    </source>
</evidence>
<proteinExistence type="predicted"/>
<sequence>MFKMLTRAFVIVFITLFVGFVDSDTRVADKFLRISGKITCNGLPVTNSTVVDDTVYVIEGPTLITNNVTVLANQTLSNVGTFDIMAGYFTFTADKRPYVQLTHRCGIANATCLGVFRYRARANFIMYDSIKPVDLAVGQGNHTTIVCN</sequence>
<feature type="chain" id="PRO_5028842709" evidence="1">
    <location>
        <begin position="24"/>
        <end position="148"/>
    </location>
</feature>
<keyword evidence="2" id="KW-1185">Reference proteome</keyword>
<dbReference type="WBParaSite" id="Pan_g16119.t1">
    <property type="protein sequence ID" value="Pan_g16119.t1"/>
    <property type="gene ID" value="Pan_g16119"/>
</dbReference>
<reference evidence="3" key="2">
    <citation type="submission" date="2020-10" db="UniProtKB">
        <authorList>
            <consortium name="WormBaseParasite"/>
        </authorList>
    </citation>
    <scope>IDENTIFICATION</scope>
</reference>
<accession>A0A7E4V3I8</accession>
<evidence type="ECO:0000256" key="1">
    <source>
        <dbReference type="SAM" id="SignalP"/>
    </source>
</evidence>
<dbReference type="AlphaFoldDB" id="A0A7E4V3I8"/>
<feature type="signal peptide" evidence="1">
    <location>
        <begin position="1"/>
        <end position="23"/>
    </location>
</feature>